<dbReference type="Proteomes" id="UP001195196">
    <property type="component" value="Unassembled WGS sequence"/>
</dbReference>
<proteinExistence type="predicted"/>
<sequence>MTAPATDDRASAQVPRRDEEEFRVWLTESCARQGVPLTITDPTIINQVAVLLKH</sequence>
<reference evidence="1" key="1">
    <citation type="submission" date="2021-02" db="EMBL/GenBank/DDBJ databases">
        <title>Taxonomy, biology and ecology of Rhodococcus bacteria occurring in California pistachio and other woody hosts as revealed by genome sequence analyses.</title>
        <authorList>
            <person name="Riely B."/>
            <person name="Gai Y."/>
        </authorList>
    </citation>
    <scope>NUCLEOTIDE SEQUENCE</scope>
    <source>
        <strain evidence="1">BP-295</strain>
    </source>
</reference>
<evidence type="ECO:0000313" key="1">
    <source>
        <dbReference type="EMBL" id="MBM7280603.1"/>
    </source>
</evidence>
<dbReference type="RefSeq" id="WP_182374591.1">
    <property type="nucleotide sequence ID" value="NZ_CP059695.1"/>
</dbReference>
<evidence type="ECO:0000313" key="2">
    <source>
        <dbReference type="Proteomes" id="UP001195196"/>
    </source>
</evidence>
<dbReference type="EMBL" id="JAFFGU010000027">
    <property type="protein sequence ID" value="MBM7280603.1"/>
    <property type="molecule type" value="Genomic_DNA"/>
</dbReference>
<gene>
    <name evidence="1" type="ORF">JTZ10_22945</name>
</gene>
<name>A0AAW4GBN2_GORRU</name>
<dbReference type="AlphaFoldDB" id="A0AAW4GBN2"/>
<accession>A0AAW4GBN2</accession>
<comment type="caution">
    <text evidence="1">The sequence shown here is derived from an EMBL/GenBank/DDBJ whole genome shotgun (WGS) entry which is preliminary data.</text>
</comment>
<organism evidence="1 2">
    <name type="scientific">Gordonia rubripertincta</name>
    <name type="common">Rhodococcus corallinus</name>
    <dbReference type="NCBI Taxonomy" id="36822"/>
    <lineage>
        <taxon>Bacteria</taxon>
        <taxon>Bacillati</taxon>
        <taxon>Actinomycetota</taxon>
        <taxon>Actinomycetes</taxon>
        <taxon>Mycobacteriales</taxon>
        <taxon>Gordoniaceae</taxon>
        <taxon>Gordonia</taxon>
    </lineage>
</organism>
<protein>
    <submittedName>
        <fullName evidence="1">Uncharacterized protein</fullName>
    </submittedName>
</protein>